<dbReference type="InterPro" id="IPR035965">
    <property type="entry name" value="PAS-like_dom_sf"/>
</dbReference>
<dbReference type="SMART" id="SM00267">
    <property type="entry name" value="GGDEF"/>
    <property type="match status" value="1"/>
</dbReference>
<dbReference type="CDD" id="cd06225">
    <property type="entry name" value="HAMP"/>
    <property type="match status" value="1"/>
</dbReference>
<evidence type="ECO:0000256" key="1">
    <source>
        <dbReference type="ARBA" id="ARBA00022692"/>
    </source>
</evidence>
<dbReference type="InterPro" id="IPR007891">
    <property type="entry name" value="CHASE3"/>
</dbReference>
<dbReference type="Proteomes" id="UP000569329">
    <property type="component" value="Unassembled WGS sequence"/>
</dbReference>
<dbReference type="PROSITE" id="PS50887">
    <property type="entry name" value="GGDEF"/>
    <property type="match status" value="1"/>
</dbReference>
<dbReference type="InterPro" id="IPR000160">
    <property type="entry name" value="GGDEF_dom"/>
</dbReference>
<dbReference type="PROSITE" id="PS50883">
    <property type="entry name" value="EAL"/>
    <property type="match status" value="1"/>
</dbReference>
<feature type="domain" description="PAC" evidence="4">
    <location>
        <begin position="360"/>
        <end position="415"/>
    </location>
</feature>
<dbReference type="Pfam" id="PF00563">
    <property type="entry name" value="EAL"/>
    <property type="match status" value="1"/>
</dbReference>
<dbReference type="InterPro" id="IPR003660">
    <property type="entry name" value="HAMP_dom"/>
</dbReference>
<dbReference type="PANTHER" id="PTHR44757:SF2">
    <property type="entry name" value="BIOFILM ARCHITECTURE MAINTENANCE PROTEIN MBAA"/>
    <property type="match status" value="1"/>
</dbReference>
<name>A0A839E6D4_9PSEU</name>
<dbReference type="Gene3D" id="3.30.450.20">
    <property type="entry name" value="PAS domain"/>
    <property type="match status" value="1"/>
</dbReference>
<dbReference type="InterPro" id="IPR043128">
    <property type="entry name" value="Rev_trsase/Diguanyl_cyclase"/>
</dbReference>
<dbReference type="SMART" id="SM00052">
    <property type="entry name" value="EAL"/>
    <property type="match status" value="1"/>
</dbReference>
<feature type="domain" description="EAL" evidence="5">
    <location>
        <begin position="585"/>
        <end position="838"/>
    </location>
</feature>
<dbReference type="PROSITE" id="PS50113">
    <property type="entry name" value="PAC"/>
    <property type="match status" value="1"/>
</dbReference>
<dbReference type="InterPro" id="IPR001633">
    <property type="entry name" value="EAL_dom"/>
</dbReference>
<organism evidence="8 9">
    <name type="scientific">Halosaccharopolyspora lacisalsi</name>
    <dbReference type="NCBI Taxonomy" id="1000566"/>
    <lineage>
        <taxon>Bacteria</taxon>
        <taxon>Bacillati</taxon>
        <taxon>Actinomycetota</taxon>
        <taxon>Actinomycetes</taxon>
        <taxon>Pseudonocardiales</taxon>
        <taxon>Pseudonocardiaceae</taxon>
        <taxon>Halosaccharopolyspora</taxon>
    </lineage>
</organism>
<proteinExistence type="predicted"/>
<keyword evidence="2 3" id="KW-1133">Transmembrane helix</keyword>
<evidence type="ECO:0000259" key="7">
    <source>
        <dbReference type="PROSITE" id="PS50887"/>
    </source>
</evidence>
<keyword evidence="3" id="KW-0472">Membrane</keyword>
<comment type="caution">
    <text evidence="8">The sequence shown here is derived from an EMBL/GenBank/DDBJ whole genome shotgun (WGS) entry which is preliminary data.</text>
</comment>
<dbReference type="PANTHER" id="PTHR44757">
    <property type="entry name" value="DIGUANYLATE CYCLASE DGCP"/>
    <property type="match status" value="1"/>
</dbReference>
<dbReference type="Pfam" id="PF05227">
    <property type="entry name" value="CHASE3"/>
    <property type="match status" value="1"/>
</dbReference>
<dbReference type="Pfam" id="PF00990">
    <property type="entry name" value="GGDEF"/>
    <property type="match status" value="1"/>
</dbReference>
<keyword evidence="1 3" id="KW-0812">Transmembrane</keyword>
<dbReference type="GO" id="GO:0007165">
    <property type="term" value="P:signal transduction"/>
    <property type="evidence" value="ECO:0007669"/>
    <property type="project" value="InterPro"/>
</dbReference>
<protein>
    <submittedName>
        <fullName evidence="8">Diguanylate cyclase (GGDEF)-like protein/PAS domain S-box-containing protein</fullName>
    </submittedName>
</protein>
<dbReference type="NCBIfam" id="TIGR00229">
    <property type="entry name" value="sensory_box"/>
    <property type="match status" value="1"/>
</dbReference>
<dbReference type="NCBIfam" id="TIGR00254">
    <property type="entry name" value="GGDEF"/>
    <property type="match status" value="1"/>
</dbReference>
<dbReference type="InterPro" id="IPR052155">
    <property type="entry name" value="Biofilm_reg_signaling"/>
</dbReference>
<feature type="domain" description="GGDEF" evidence="7">
    <location>
        <begin position="442"/>
        <end position="576"/>
    </location>
</feature>
<evidence type="ECO:0000259" key="6">
    <source>
        <dbReference type="PROSITE" id="PS50885"/>
    </source>
</evidence>
<accession>A0A839E6D4</accession>
<dbReference type="SMART" id="SM00304">
    <property type="entry name" value="HAMP"/>
    <property type="match status" value="1"/>
</dbReference>
<feature type="transmembrane region" description="Helical" evidence="3">
    <location>
        <begin position="15"/>
        <end position="36"/>
    </location>
</feature>
<dbReference type="GO" id="GO:0016020">
    <property type="term" value="C:membrane"/>
    <property type="evidence" value="ECO:0007669"/>
    <property type="project" value="InterPro"/>
</dbReference>
<dbReference type="InterPro" id="IPR035919">
    <property type="entry name" value="EAL_sf"/>
</dbReference>
<dbReference type="CDD" id="cd01948">
    <property type="entry name" value="EAL"/>
    <property type="match status" value="1"/>
</dbReference>
<dbReference type="CDD" id="cd01949">
    <property type="entry name" value="GGDEF"/>
    <property type="match status" value="1"/>
</dbReference>
<dbReference type="Gene3D" id="3.30.70.270">
    <property type="match status" value="1"/>
</dbReference>
<dbReference type="AlphaFoldDB" id="A0A839E6D4"/>
<dbReference type="InterPro" id="IPR029787">
    <property type="entry name" value="Nucleotide_cyclase"/>
</dbReference>
<keyword evidence="9" id="KW-1185">Reference proteome</keyword>
<dbReference type="InterPro" id="IPR000014">
    <property type="entry name" value="PAS"/>
</dbReference>
<evidence type="ECO:0000259" key="5">
    <source>
        <dbReference type="PROSITE" id="PS50883"/>
    </source>
</evidence>
<evidence type="ECO:0000256" key="2">
    <source>
        <dbReference type="ARBA" id="ARBA00022989"/>
    </source>
</evidence>
<dbReference type="SUPFAM" id="SSF55785">
    <property type="entry name" value="PYP-like sensor domain (PAS domain)"/>
    <property type="match status" value="1"/>
</dbReference>
<dbReference type="InterPro" id="IPR000700">
    <property type="entry name" value="PAS-assoc_C"/>
</dbReference>
<dbReference type="SUPFAM" id="SSF55073">
    <property type="entry name" value="Nucleotide cyclase"/>
    <property type="match status" value="1"/>
</dbReference>
<dbReference type="EMBL" id="JACGWZ010000008">
    <property type="protein sequence ID" value="MBA8827435.1"/>
    <property type="molecule type" value="Genomic_DNA"/>
</dbReference>
<evidence type="ECO:0000313" key="9">
    <source>
        <dbReference type="Proteomes" id="UP000569329"/>
    </source>
</evidence>
<evidence type="ECO:0000313" key="8">
    <source>
        <dbReference type="EMBL" id="MBA8827435.1"/>
    </source>
</evidence>
<gene>
    <name evidence="8" type="ORF">FHX42_004831</name>
</gene>
<feature type="domain" description="HAMP" evidence="6">
    <location>
        <begin position="213"/>
        <end position="265"/>
    </location>
</feature>
<feature type="transmembrane region" description="Helical" evidence="3">
    <location>
        <begin position="191"/>
        <end position="215"/>
    </location>
</feature>
<dbReference type="InterPro" id="IPR013656">
    <property type="entry name" value="PAS_4"/>
</dbReference>
<evidence type="ECO:0000256" key="3">
    <source>
        <dbReference type="SAM" id="Phobius"/>
    </source>
</evidence>
<dbReference type="SUPFAM" id="SSF158472">
    <property type="entry name" value="HAMP domain-like"/>
    <property type="match status" value="1"/>
</dbReference>
<evidence type="ECO:0000259" key="4">
    <source>
        <dbReference type="PROSITE" id="PS50113"/>
    </source>
</evidence>
<reference evidence="8 9" key="1">
    <citation type="submission" date="2020-07" db="EMBL/GenBank/DDBJ databases">
        <title>Sequencing the genomes of 1000 actinobacteria strains.</title>
        <authorList>
            <person name="Klenk H.-P."/>
        </authorList>
    </citation>
    <scope>NUCLEOTIDE SEQUENCE [LARGE SCALE GENOMIC DNA]</scope>
    <source>
        <strain evidence="8 9">DSM 45975</strain>
    </source>
</reference>
<dbReference type="Gene3D" id="6.10.340.10">
    <property type="match status" value="1"/>
</dbReference>
<dbReference type="Gene3D" id="3.20.20.450">
    <property type="entry name" value="EAL domain"/>
    <property type="match status" value="1"/>
</dbReference>
<dbReference type="RefSeq" id="WP_182546620.1">
    <property type="nucleotide sequence ID" value="NZ_JACGWZ010000008.1"/>
</dbReference>
<dbReference type="Pfam" id="PF08448">
    <property type="entry name" value="PAS_4"/>
    <property type="match status" value="1"/>
</dbReference>
<dbReference type="CDD" id="cd00130">
    <property type="entry name" value="PAS"/>
    <property type="match status" value="1"/>
</dbReference>
<dbReference type="SMART" id="SM00091">
    <property type="entry name" value="PAS"/>
    <property type="match status" value="1"/>
</dbReference>
<dbReference type="PROSITE" id="PS50885">
    <property type="entry name" value="HAMP"/>
    <property type="match status" value="1"/>
</dbReference>
<sequence>MASLWRGRVSLLGRVYVLVTVLVVLLGVVAVGTVAFRQRAEAVTTHLTTVVLPAERSATALTAAYSREARSVRGFQLTGDPSTLSAYVTAQEEAENLQADIERRMAGYPSVLRALTDVRDAAQAWFPNSGDLGPGAGRSQRLLMLSPAETAAMQERFDTLRAELTTLQQRTDMVAVSETAEADAARAAATWFAVGIVLIGLVIAAGAVLSLRFSLTRPLRTLLSQVNRVAEGELDHAVRLVGPPELTAVASAVETMRGRIVEETGRTARVQQDLARHEAAERRRAEQDYATVVAALDEGVIVVGTAGTIEAANPAAQRIFDAGESTIVGSSTTSWPLYDESGAELRSDNHLAMPTRQTGEPQNARVIRLGRADGRDVWLSVTSRALRPQDQPPHVVVTSFTDISESLAARQRLEYEATHDPLTGLANRTMVLRHCDERPRERSMALLYIDLDNFKRINDSLGHSAGDDVLRLIGERMMHATSSETLVSRLGGDEFVLLVQDESDPEALVELGQHLLDTLTQPIRLENRQLHVGGSIGIAVSPPGDTRTGQDLLRDADVAMYEAKTEGTERYAFFDVELRDRVQRNMVLEQDLRHAVAQDQLWVAYQPVVDLRTEGTVAVEGLLRWNHPTDGTVPPDVFIPLAEETELINPIGAHMLRMATRQLAAERRRHDIDLRLNANLSPRQLGDPHLRSVVRHALAESGLPAGALCLEVTENAIMHDPERAARVLHELRELGVYLAIDDFGTGYASLSQLRRLPLDTLKIDRSFVTDLGDSHDLRVIVTSIVAMSHAIGLDVVAEGVETPQQLELLRDFGCDHVQGFYLGKPVPVAELFAGHRDR</sequence>
<dbReference type="Pfam" id="PF00672">
    <property type="entry name" value="HAMP"/>
    <property type="match status" value="1"/>
</dbReference>
<dbReference type="SUPFAM" id="SSF141868">
    <property type="entry name" value="EAL domain-like"/>
    <property type="match status" value="1"/>
</dbReference>